<dbReference type="FunFam" id="3.40.50.300:FF:000218">
    <property type="entry name" value="Multidrug ABC transporter ATP-binding protein"/>
    <property type="match status" value="1"/>
</dbReference>
<feature type="transmembrane region" description="Helical" evidence="8">
    <location>
        <begin position="328"/>
        <end position="349"/>
    </location>
</feature>
<evidence type="ECO:0000256" key="8">
    <source>
        <dbReference type="SAM" id="Phobius"/>
    </source>
</evidence>
<dbReference type="Gene3D" id="1.20.1560.10">
    <property type="entry name" value="ABC transporter type 1, transmembrane domain"/>
    <property type="match status" value="1"/>
</dbReference>
<keyword evidence="7 8" id="KW-0472">Membrane</keyword>
<dbReference type="PATRIC" id="fig|1276227.3.peg.632"/>
<dbReference type="InterPro" id="IPR003593">
    <property type="entry name" value="AAA+_ATPase"/>
</dbReference>
<dbReference type="OrthoDB" id="9763744at2"/>
<accession>R4U1L4</accession>
<dbReference type="RefSeq" id="WP_016339027.1">
    <property type="nucleotide sequence ID" value="NC_021280.1"/>
</dbReference>
<reference evidence="11 12" key="1">
    <citation type="journal article" date="2013" name="Genome Biol. Evol.">
        <title>Complete genomes of two dipteran-associated spiroplasmas provided insights into the origin, dynamics, and impacts of viral invasion in spiroplasma.</title>
        <authorList>
            <person name="Ku C."/>
            <person name="Lo W.S."/>
            <person name="Chen L.L."/>
            <person name="Kuo C.H."/>
        </authorList>
    </citation>
    <scope>NUCLEOTIDE SEQUENCE [LARGE SCALE GENOMIC DNA]</scope>
    <source>
        <strain evidence="11 12">DF-1</strain>
    </source>
</reference>
<feature type="domain" description="ABC transmembrane type-1" evidence="10">
    <location>
        <begin position="62"/>
        <end position="358"/>
    </location>
</feature>
<dbReference type="InterPro" id="IPR036640">
    <property type="entry name" value="ABC1_TM_sf"/>
</dbReference>
<keyword evidence="12" id="KW-1185">Reference proteome</keyword>
<dbReference type="Pfam" id="PF00005">
    <property type="entry name" value="ABC_tran"/>
    <property type="match status" value="1"/>
</dbReference>
<keyword evidence="6 8" id="KW-1133">Transmembrane helix</keyword>
<gene>
    <name evidence="11" type="ORF">SCHRY_v1c06260</name>
</gene>
<dbReference type="GO" id="GO:0005524">
    <property type="term" value="F:ATP binding"/>
    <property type="evidence" value="ECO:0007669"/>
    <property type="project" value="UniProtKB-KW"/>
</dbReference>
<dbReference type="eggNOG" id="COG1132">
    <property type="taxonomic scope" value="Bacteria"/>
</dbReference>
<dbReference type="GO" id="GO:0015421">
    <property type="term" value="F:ABC-type oligopeptide transporter activity"/>
    <property type="evidence" value="ECO:0007669"/>
    <property type="project" value="TreeGrafter"/>
</dbReference>
<feature type="transmembrane region" description="Helical" evidence="8">
    <location>
        <begin position="188"/>
        <end position="205"/>
    </location>
</feature>
<comment type="subcellular location">
    <subcellularLocation>
        <location evidence="1">Cell membrane</location>
        <topology evidence="1">Multi-pass membrane protein</topology>
    </subcellularLocation>
</comment>
<dbReference type="GO" id="GO:0016887">
    <property type="term" value="F:ATP hydrolysis activity"/>
    <property type="evidence" value="ECO:0007669"/>
    <property type="project" value="InterPro"/>
</dbReference>
<feature type="transmembrane region" description="Helical" evidence="8">
    <location>
        <begin position="211"/>
        <end position="230"/>
    </location>
</feature>
<feature type="domain" description="ABC transporter" evidence="9">
    <location>
        <begin position="392"/>
        <end position="629"/>
    </location>
</feature>
<dbReference type="SUPFAM" id="SSF90123">
    <property type="entry name" value="ABC transporter transmembrane region"/>
    <property type="match status" value="1"/>
</dbReference>
<name>R4U1L4_9MOLU</name>
<sequence>MRKDNIDINQIEKDLDQHLEVEETTSYKKQSPLEMMKNIKNPKIGFFTLVSIYYKRYLLRAFTIVFAIIVSSFALVSITFLIGQLMKEVAHVFGDGQLNPSTGLEWYYWLIIIAGVLLISVITTYLRERVGGMFGRQIEIDIRNAVLNNLVNLNIGYYSDKKIGETMTKLINDTQIIGDECQLTPTNLISIPIIFIGSAVTLVIIDWQLALITLGATAVFMTLVSVTFRSQALETEVVRKKITEVNGDVTDRIGAVALIKASGTEEYEKVRFEKIHDSYYNANKKLNRIQAGMMTIILTCASGLTVLVVVCAILLYGTGGEATNASKIMLILPSFIAGVNTLCWPIWTLTGLIPGMARATASTRRVTALIKVSTTIEPNLSAPKIDKITGDIILEDIVFAYPEKPNTVILPKTNLTFKQGKNYAFVGATGSGKSTISKLLLRFYDPTEGKILINNQDLKSLNLPSYLSHVGYVEQEPKILYGDVLYNVKYGNFNATDEEVIAACKKANLHKLVMSWKDGYNTILGERGFMMSGGQKQRLVIARMILKDPEILILDEATSALDNIVEKEIQKELEKIMVGKTTISIAHRLSTIKNADQIFVLEPGVGIVQKGKFKDLIAKPGRFKDLYEAGHHD</sequence>
<dbReference type="PROSITE" id="PS50893">
    <property type="entry name" value="ABC_TRANSPORTER_2"/>
    <property type="match status" value="1"/>
</dbReference>
<dbReference type="HOGENOM" id="CLU_000604_84_3_14"/>
<dbReference type="SUPFAM" id="SSF52540">
    <property type="entry name" value="P-loop containing nucleoside triphosphate hydrolases"/>
    <property type="match status" value="1"/>
</dbReference>
<dbReference type="GO" id="GO:0005886">
    <property type="term" value="C:plasma membrane"/>
    <property type="evidence" value="ECO:0007669"/>
    <property type="project" value="UniProtKB-SubCell"/>
</dbReference>
<evidence type="ECO:0000259" key="9">
    <source>
        <dbReference type="PROSITE" id="PS50893"/>
    </source>
</evidence>
<evidence type="ECO:0000256" key="5">
    <source>
        <dbReference type="ARBA" id="ARBA00022840"/>
    </source>
</evidence>
<dbReference type="InterPro" id="IPR017871">
    <property type="entry name" value="ABC_transporter-like_CS"/>
</dbReference>
<feature type="transmembrane region" description="Helical" evidence="8">
    <location>
        <begin position="106"/>
        <end position="126"/>
    </location>
</feature>
<dbReference type="AlphaFoldDB" id="R4U1L4"/>
<comment type="similarity">
    <text evidence="2">Belongs to the ABC transporter superfamily.</text>
</comment>
<evidence type="ECO:0000256" key="3">
    <source>
        <dbReference type="ARBA" id="ARBA00022692"/>
    </source>
</evidence>
<dbReference type="KEGG" id="scr:SCHRY_v1c06260"/>
<organism evidence="11 12">
    <name type="scientific">Spiroplasma chrysopicola DF-1</name>
    <dbReference type="NCBI Taxonomy" id="1276227"/>
    <lineage>
        <taxon>Bacteria</taxon>
        <taxon>Bacillati</taxon>
        <taxon>Mycoplasmatota</taxon>
        <taxon>Mollicutes</taxon>
        <taxon>Entomoplasmatales</taxon>
        <taxon>Spiroplasmataceae</taxon>
        <taxon>Spiroplasma</taxon>
    </lineage>
</organism>
<evidence type="ECO:0000256" key="1">
    <source>
        <dbReference type="ARBA" id="ARBA00004651"/>
    </source>
</evidence>
<dbReference type="InterPro" id="IPR039421">
    <property type="entry name" value="Type_1_exporter"/>
</dbReference>
<dbReference type="InterPro" id="IPR027417">
    <property type="entry name" value="P-loop_NTPase"/>
</dbReference>
<dbReference type="Proteomes" id="UP000013964">
    <property type="component" value="Chromosome"/>
</dbReference>
<feature type="transmembrane region" description="Helical" evidence="8">
    <location>
        <begin position="61"/>
        <end position="86"/>
    </location>
</feature>
<evidence type="ECO:0000313" key="11">
    <source>
        <dbReference type="EMBL" id="AGM25202.1"/>
    </source>
</evidence>
<evidence type="ECO:0000256" key="2">
    <source>
        <dbReference type="ARBA" id="ARBA00005417"/>
    </source>
</evidence>
<dbReference type="InterPro" id="IPR003439">
    <property type="entry name" value="ABC_transporter-like_ATP-bd"/>
</dbReference>
<evidence type="ECO:0000256" key="6">
    <source>
        <dbReference type="ARBA" id="ARBA00022989"/>
    </source>
</evidence>
<evidence type="ECO:0000313" key="12">
    <source>
        <dbReference type="Proteomes" id="UP000013964"/>
    </source>
</evidence>
<dbReference type="PROSITE" id="PS50929">
    <property type="entry name" value="ABC_TM1F"/>
    <property type="match status" value="1"/>
</dbReference>
<dbReference type="InterPro" id="IPR011527">
    <property type="entry name" value="ABC1_TM_dom"/>
</dbReference>
<dbReference type="SMART" id="SM00382">
    <property type="entry name" value="AAA"/>
    <property type="match status" value="1"/>
</dbReference>
<proteinExistence type="inferred from homology"/>
<feature type="transmembrane region" description="Helical" evidence="8">
    <location>
        <begin position="293"/>
        <end position="316"/>
    </location>
</feature>
<protein>
    <submittedName>
        <fullName evidence="11">ABC transporter ATP-binding protein</fullName>
    </submittedName>
</protein>
<dbReference type="CDD" id="cd07346">
    <property type="entry name" value="ABC_6TM_exporters"/>
    <property type="match status" value="1"/>
</dbReference>
<keyword evidence="3 8" id="KW-0812">Transmembrane</keyword>
<evidence type="ECO:0000259" key="10">
    <source>
        <dbReference type="PROSITE" id="PS50929"/>
    </source>
</evidence>
<dbReference type="Pfam" id="PF00664">
    <property type="entry name" value="ABC_membrane"/>
    <property type="match status" value="1"/>
</dbReference>
<evidence type="ECO:0000256" key="4">
    <source>
        <dbReference type="ARBA" id="ARBA00022741"/>
    </source>
</evidence>
<dbReference type="Gene3D" id="3.40.50.300">
    <property type="entry name" value="P-loop containing nucleotide triphosphate hydrolases"/>
    <property type="match status" value="1"/>
</dbReference>
<dbReference type="PROSITE" id="PS00211">
    <property type="entry name" value="ABC_TRANSPORTER_1"/>
    <property type="match status" value="1"/>
</dbReference>
<dbReference type="PANTHER" id="PTHR43394">
    <property type="entry name" value="ATP-DEPENDENT PERMEASE MDL1, MITOCHONDRIAL"/>
    <property type="match status" value="1"/>
</dbReference>
<dbReference type="PANTHER" id="PTHR43394:SF1">
    <property type="entry name" value="ATP-BINDING CASSETTE SUB-FAMILY B MEMBER 10, MITOCHONDRIAL"/>
    <property type="match status" value="1"/>
</dbReference>
<evidence type="ECO:0000256" key="7">
    <source>
        <dbReference type="ARBA" id="ARBA00023136"/>
    </source>
</evidence>
<dbReference type="EMBL" id="CP005077">
    <property type="protein sequence ID" value="AGM25202.1"/>
    <property type="molecule type" value="Genomic_DNA"/>
</dbReference>
<keyword evidence="4" id="KW-0547">Nucleotide-binding</keyword>
<keyword evidence="5 11" id="KW-0067">ATP-binding</keyword>
<dbReference type="STRING" id="1276227.SCHRY_v1c06260"/>